<organism evidence="3 4">
    <name type="scientific">Nakamurella alba</name>
    <dbReference type="NCBI Taxonomy" id="2665158"/>
    <lineage>
        <taxon>Bacteria</taxon>
        <taxon>Bacillati</taxon>
        <taxon>Actinomycetota</taxon>
        <taxon>Actinomycetes</taxon>
        <taxon>Nakamurellales</taxon>
        <taxon>Nakamurellaceae</taxon>
        <taxon>Nakamurella</taxon>
    </lineage>
</organism>
<evidence type="ECO:0000259" key="1">
    <source>
        <dbReference type="Pfam" id="PF11258"/>
    </source>
</evidence>
<name>A0A7K1FQF6_9ACTN</name>
<accession>A0A7K1FQF6</accession>
<gene>
    <name evidence="3" type="ORF">GIS00_20765</name>
</gene>
<dbReference type="Pfam" id="PF11258">
    <property type="entry name" value="DUF3048"/>
    <property type="match status" value="1"/>
</dbReference>
<keyword evidence="4" id="KW-1185">Reference proteome</keyword>
<protein>
    <submittedName>
        <fullName evidence="3">DUF3048 domain-containing protein</fullName>
    </submittedName>
</protein>
<dbReference type="InterPro" id="IPR021416">
    <property type="entry name" value="DUF3048_N"/>
</dbReference>
<evidence type="ECO:0000313" key="3">
    <source>
        <dbReference type="EMBL" id="MTD16377.1"/>
    </source>
</evidence>
<comment type="caution">
    <text evidence="3">The sequence shown here is derived from an EMBL/GenBank/DDBJ whole genome shotgun (WGS) entry which is preliminary data.</text>
</comment>
<reference evidence="3 4" key="1">
    <citation type="submission" date="2019-11" db="EMBL/GenBank/DDBJ databases">
        <authorList>
            <person name="Jiang L.-Q."/>
        </authorList>
    </citation>
    <scope>NUCLEOTIDE SEQUENCE [LARGE SCALE GENOMIC DNA]</scope>
    <source>
        <strain evidence="3 4">YIM 132087</strain>
    </source>
</reference>
<proteinExistence type="predicted"/>
<sequence length="290" mass="30376">MTNPDPLTGQQLSGNPVVAVKIDNTYFDVAQFGVSKADVVFVEQVEGGLTRLIAVFHTNLDQEVGPVRSVRTTDAELLPAFGTPALVFSGGAQGPLDALASTSVVNTSDLQTGYFRSDVASGSYNLHANLAEVVASTSGLTPARSIGFTFAATDARVAKGSAATEIAVTMQAGLTTFSWNGSAYARMRNGEAMADYQGDPQLADNVLVQSVVDEPDGTYDTVGSPSYISHTVGSGAVTLYRDGKALEGTWSRDSVDGTFSYLDAAGKPLPFKPGRTWVILAPQSAYTEVS</sequence>
<dbReference type="SUPFAM" id="SSF159774">
    <property type="entry name" value="YerB-like"/>
    <property type="match status" value="1"/>
</dbReference>
<dbReference type="InterPro" id="IPR023158">
    <property type="entry name" value="YerB-like_sf"/>
</dbReference>
<dbReference type="InterPro" id="IPR035328">
    <property type="entry name" value="DUF3048_C"/>
</dbReference>
<evidence type="ECO:0000313" key="4">
    <source>
        <dbReference type="Proteomes" id="UP000460221"/>
    </source>
</evidence>
<dbReference type="Pfam" id="PF17479">
    <property type="entry name" value="DUF3048_C"/>
    <property type="match status" value="1"/>
</dbReference>
<evidence type="ECO:0000259" key="2">
    <source>
        <dbReference type="Pfam" id="PF17479"/>
    </source>
</evidence>
<dbReference type="Gene3D" id="3.50.90.10">
    <property type="entry name" value="YerB-like"/>
    <property type="match status" value="1"/>
</dbReference>
<feature type="domain" description="DUF3048" evidence="2">
    <location>
        <begin position="175"/>
        <end position="278"/>
    </location>
</feature>
<feature type="domain" description="DUF3048" evidence="1">
    <location>
        <begin position="10"/>
        <end position="137"/>
    </location>
</feature>
<dbReference type="EMBL" id="WLYK01000009">
    <property type="protein sequence ID" value="MTD16377.1"/>
    <property type="molecule type" value="Genomic_DNA"/>
</dbReference>
<dbReference type="Proteomes" id="UP000460221">
    <property type="component" value="Unassembled WGS sequence"/>
</dbReference>
<dbReference type="RefSeq" id="WP_154770376.1">
    <property type="nucleotide sequence ID" value="NZ_WLYK01000009.1"/>
</dbReference>
<dbReference type="AlphaFoldDB" id="A0A7K1FQF6"/>